<organism evidence="8 9">
    <name type="scientific">Novipirellula galeiformis</name>
    <dbReference type="NCBI Taxonomy" id="2528004"/>
    <lineage>
        <taxon>Bacteria</taxon>
        <taxon>Pseudomonadati</taxon>
        <taxon>Planctomycetota</taxon>
        <taxon>Planctomycetia</taxon>
        <taxon>Pirellulales</taxon>
        <taxon>Pirellulaceae</taxon>
        <taxon>Novipirellula</taxon>
    </lineage>
</organism>
<dbReference type="PROSITE" id="PS00098">
    <property type="entry name" value="THIOLASE_1"/>
    <property type="match status" value="1"/>
</dbReference>
<comment type="similarity">
    <text evidence="1 5">Belongs to the thiolase-like superfamily. Thiolase family.</text>
</comment>
<dbReference type="NCBIfam" id="TIGR01930">
    <property type="entry name" value="AcCoA-C-Actrans"/>
    <property type="match status" value="1"/>
</dbReference>
<name>A0A5C6C2P5_9BACT</name>
<dbReference type="AlphaFoldDB" id="A0A5C6C2P5"/>
<evidence type="ECO:0000313" key="8">
    <source>
        <dbReference type="EMBL" id="TWU17766.1"/>
    </source>
</evidence>
<dbReference type="InterPro" id="IPR020613">
    <property type="entry name" value="Thiolase_CS"/>
</dbReference>
<feature type="domain" description="Thiolase N-terminal" evidence="6">
    <location>
        <begin position="12"/>
        <end position="259"/>
    </location>
</feature>
<dbReference type="CDD" id="cd00751">
    <property type="entry name" value="thiolase"/>
    <property type="match status" value="1"/>
</dbReference>
<dbReference type="PIRSF" id="PIRSF000429">
    <property type="entry name" value="Ac-CoA_Ac_transf"/>
    <property type="match status" value="1"/>
</dbReference>
<evidence type="ECO:0000256" key="4">
    <source>
        <dbReference type="PIRSR" id="PIRSR000429-1"/>
    </source>
</evidence>
<keyword evidence="3 5" id="KW-0012">Acyltransferase</keyword>
<feature type="domain" description="Thiolase C-terminal" evidence="7">
    <location>
        <begin position="268"/>
        <end position="381"/>
    </location>
</feature>
<feature type="active site" description="Acyl-thioester intermediate" evidence="4">
    <location>
        <position position="94"/>
    </location>
</feature>
<dbReference type="PANTHER" id="PTHR18919:SF107">
    <property type="entry name" value="ACETYL-COA ACETYLTRANSFERASE, CYTOSOLIC"/>
    <property type="match status" value="1"/>
</dbReference>
<comment type="caution">
    <text evidence="8">The sequence shown here is derived from an EMBL/GenBank/DDBJ whole genome shotgun (WGS) entry which is preliminary data.</text>
</comment>
<protein>
    <submittedName>
        <fullName evidence="8">Acetyl-CoA acetyltransferase</fullName>
        <ecNumber evidence="8">2.3.1.9</ecNumber>
    </submittedName>
</protein>
<dbReference type="EC" id="2.3.1.9" evidence="8"/>
<dbReference type="InterPro" id="IPR020617">
    <property type="entry name" value="Thiolase_C"/>
</dbReference>
<dbReference type="Proteomes" id="UP000316304">
    <property type="component" value="Unassembled WGS sequence"/>
</dbReference>
<evidence type="ECO:0000256" key="2">
    <source>
        <dbReference type="ARBA" id="ARBA00022679"/>
    </source>
</evidence>
<evidence type="ECO:0000313" key="9">
    <source>
        <dbReference type="Proteomes" id="UP000316304"/>
    </source>
</evidence>
<feature type="active site" description="Proton acceptor" evidence="4">
    <location>
        <position position="368"/>
    </location>
</feature>
<sequence>MSKKLTNRSNAVWIVAAKRTPQGRLLGALAKHSAVDLAVAAGREVIAGIDPHRIDSVIIGNVLGAGLGMNVARQVGVGLGLPMEVPAFTVNMMCASGMQAVMLAAQSIQHGSARMVLCGGTESMSNAPYLLPRARGGYKLGDGVLVDSLLRDGLTDAFSSEHMGLTAERVAELHGISRESQDRFAATSQSRCAAALNAGHFHSEIVAVDGLDADEHPRPGTTYEKLSSLAPMFKKEGTVTAGNASGINDGAALLLLCDEQWGRECGLQPMMVLTATAAAGCEPSLMGMGPVHAVRKLGVDARDFDMIELNEAFASQSLACIKELDLDEAKVNPDGGAIALGHPIGASGARLLVHLAHRQPGRGLASLCVGGGMGCAVVVERPS</sequence>
<evidence type="ECO:0000256" key="5">
    <source>
        <dbReference type="RuleBase" id="RU003557"/>
    </source>
</evidence>
<reference evidence="8 9" key="1">
    <citation type="submission" date="2019-02" db="EMBL/GenBank/DDBJ databases">
        <title>Deep-cultivation of Planctomycetes and their phenomic and genomic characterization uncovers novel biology.</title>
        <authorList>
            <person name="Wiegand S."/>
            <person name="Jogler M."/>
            <person name="Boedeker C."/>
            <person name="Pinto D."/>
            <person name="Vollmers J."/>
            <person name="Rivas-Marin E."/>
            <person name="Kohn T."/>
            <person name="Peeters S.H."/>
            <person name="Heuer A."/>
            <person name="Rast P."/>
            <person name="Oberbeckmann S."/>
            <person name="Bunk B."/>
            <person name="Jeske O."/>
            <person name="Meyerdierks A."/>
            <person name="Storesund J.E."/>
            <person name="Kallscheuer N."/>
            <person name="Luecker S."/>
            <person name="Lage O.M."/>
            <person name="Pohl T."/>
            <person name="Merkel B.J."/>
            <person name="Hornburger P."/>
            <person name="Mueller R.-W."/>
            <person name="Bruemmer F."/>
            <person name="Labrenz M."/>
            <person name="Spormann A.M."/>
            <person name="Op Den Camp H."/>
            <person name="Overmann J."/>
            <person name="Amann R."/>
            <person name="Jetten M.S.M."/>
            <person name="Mascher T."/>
            <person name="Medema M.H."/>
            <person name="Devos D.P."/>
            <person name="Kaster A.-K."/>
            <person name="Ovreas L."/>
            <person name="Rohde M."/>
            <person name="Galperin M.Y."/>
            <person name="Jogler C."/>
        </authorList>
    </citation>
    <scope>NUCLEOTIDE SEQUENCE [LARGE SCALE GENOMIC DNA]</scope>
    <source>
        <strain evidence="8 9">Pla52o</strain>
    </source>
</reference>
<dbReference type="PROSITE" id="PS00099">
    <property type="entry name" value="THIOLASE_3"/>
    <property type="match status" value="1"/>
</dbReference>
<dbReference type="RefSeq" id="WP_231612572.1">
    <property type="nucleotide sequence ID" value="NZ_SJPT01000010.1"/>
</dbReference>
<dbReference type="InterPro" id="IPR020615">
    <property type="entry name" value="Thiolase_acyl_enz_int_AS"/>
</dbReference>
<evidence type="ECO:0000256" key="1">
    <source>
        <dbReference type="ARBA" id="ARBA00010982"/>
    </source>
</evidence>
<keyword evidence="9" id="KW-1185">Reference proteome</keyword>
<dbReference type="EMBL" id="SJPT01000010">
    <property type="protein sequence ID" value="TWU17766.1"/>
    <property type="molecule type" value="Genomic_DNA"/>
</dbReference>
<dbReference type="InterPro" id="IPR020616">
    <property type="entry name" value="Thiolase_N"/>
</dbReference>
<dbReference type="Gene3D" id="3.40.47.10">
    <property type="match status" value="1"/>
</dbReference>
<gene>
    <name evidence="8" type="primary">thlA_3</name>
    <name evidence="8" type="ORF">Pla52o_49810</name>
</gene>
<dbReference type="GO" id="GO:0003985">
    <property type="term" value="F:acetyl-CoA C-acetyltransferase activity"/>
    <property type="evidence" value="ECO:0007669"/>
    <property type="project" value="UniProtKB-EC"/>
</dbReference>
<evidence type="ECO:0000259" key="6">
    <source>
        <dbReference type="Pfam" id="PF00108"/>
    </source>
</evidence>
<dbReference type="InterPro" id="IPR016039">
    <property type="entry name" value="Thiolase-like"/>
</dbReference>
<dbReference type="PROSITE" id="PS00737">
    <property type="entry name" value="THIOLASE_2"/>
    <property type="match status" value="1"/>
</dbReference>
<dbReference type="InterPro" id="IPR002155">
    <property type="entry name" value="Thiolase"/>
</dbReference>
<accession>A0A5C6C2P5</accession>
<dbReference type="InterPro" id="IPR020610">
    <property type="entry name" value="Thiolase_AS"/>
</dbReference>
<dbReference type="Pfam" id="PF02803">
    <property type="entry name" value="Thiolase_C"/>
    <property type="match status" value="1"/>
</dbReference>
<dbReference type="SUPFAM" id="SSF53901">
    <property type="entry name" value="Thiolase-like"/>
    <property type="match status" value="2"/>
</dbReference>
<keyword evidence="2 5" id="KW-0808">Transferase</keyword>
<evidence type="ECO:0000256" key="3">
    <source>
        <dbReference type="ARBA" id="ARBA00023315"/>
    </source>
</evidence>
<evidence type="ECO:0000259" key="7">
    <source>
        <dbReference type="Pfam" id="PF02803"/>
    </source>
</evidence>
<feature type="active site" description="Proton acceptor" evidence="4">
    <location>
        <position position="342"/>
    </location>
</feature>
<dbReference type="PANTHER" id="PTHR18919">
    <property type="entry name" value="ACETYL-COA C-ACYLTRANSFERASE"/>
    <property type="match status" value="1"/>
</dbReference>
<proteinExistence type="inferred from homology"/>
<dbReference type="FunFam" id="3.40.47.10:FF:000010">
    <property type="entry name" value="Acetyl-CoA acetyltransferase (Thiolase)"/>
    <property type="match status" value="1"/>
</dbReference>
<dbReference type="Pfam" id="PF00108">
    <property type="entry name" value="Thiolase_N"/>
    <property type="match status" value="1"/>
</dbReference>